<name>A0ACC0HMC9_9ERIC</name>
<protein>
    <submittedName>
        <fullName evidence="1">7-deoxyloganetin glucosyltransferase</fullName>
    </submittedName>
</protein>
<proteinExistence type="predicted"/>
<dbReference type="Proteomes" id="UP001060215">
    <property type="component" value="Chromosome 4"/>
</dbReference>
<reference evidence="1 2" key="1">
    <citation type="journal article" date="2022" name="Plant J.">
        <title>Chromosome-level genome of Camellia lanceoleosa provides a valuable resource for understanding genome evolution and self-incompatibility.</title>
        <authorList>
            <person name="Gong W."/>
            <person name="Xiao S."/>
            <person name="Wang L."/>
            <person name="Liao Z."/>
            <person name="Chang Y."/>
            <person name="Mo W."/>
            <person name="Hu G."/>
            <person name="Li W."/>
            <person name="Zhao G."/>
            <person name="Zhu H."/>
            <person name="Hu X."/>
            <person name="Ji K."/>
            <person name="Xiang X."/>
            <person name="Song Q."/>
            <person name="Yuan D."/>
            <person name="Jin S."/>
            <person name="Zhang L."/>
        </authorList>
    </citation>
    <scope>NUCLEOTIDE SEQUENCE [LARGE SCALE GENOMIC DNA]</scope>
    <source>
        <strain evidence="1">SQ_2022a</strain>
    </source>
</reference>
<comment type="caution">
    <text evidence="1">The sequence shown here is derived from an EMBL/GenBank/DDBJ whole genome shotgun (WGS) entry which is preliminary data.</text>
</comment>
<evidence type="ECO:0000313" key="2">
    <source>
        <dbReference type="Proteomes" id="UP001060215"/>
    </source>
</evidence>
<gene>
    <name evidence="1" type="ORF">LOK49_LG05G02999</name>
</gene>
<keyword evidence="2" id="KW-1185">Reference proteome</keyword>
<evidence type="ECO:0000313" key="1">
    <source>
        <dbReference type="EMBL" id="KAI8013635.1"/>
    </source>
</evidence>
<accession>A0ACC0HMC9</accession>
<sequence length="490" mass="54624">MLMTPTREMSSQAKQQTHNPCPPHAVCIPYPAQGHINPMLKLAKLLHHKGFHITFINTEFNHRRLLKSQGHHSISGTPSFRFETIPDGLPPSEFDATQDIPALCHSILHNFLNPFRVLLAKLNPPVTCIVSDVGMGFTVKVAEELGIPDVFFNTASASGFMGYMQYPKLMENGLTPLKDTSYLTNGYLDTVIDWIPGMNGIRLKDLPSFIRTTEPSDIMIDFILDVAHNAHKASAIIFNTFNALEHDVLEGLSTMLPPIYTLGPLQSLLNQIPQNHLNTIGSSLWKEQHDCLPWLDSKEPDSVVYVNFGSITVMTSQQLIEFAWGLVNSKKTFLWVIRPDLVVGDSAILPPDFVNETKERGLLASWCPQEQVLNHPSVGGFLTHCGWNSTLESICSGVPMLCWPFFAEQQTNCWLCCKEWGIGMEINSDVKREEVESLITELMGGGEKGKEMKRKVTGWKKLGEEATASSVGPSYLDFEKVVNCVLKSSK</sequence>
<organism evidence="1 2">
    <name type="scientific">Camellia lanceoleosa</name>
    <dbReference type="NCBI Taxonomy" id="1840588"/>
    <lineage>
        <taxon>Eukaryota</taxon>
        <taxon>Viridiplantae</taxon>
        <taxon>Streptophyta</taxon>
        <taxon>Embryophyta</taxon>
        <taxon>Tracheophyta</taxon>
        <taxon>Spermatophyta</taxon>
        <taxon>Magnoliopsida</taxon>
        <taxon>eudicotyledons</taxon>
        <taxon>Gunneridae</taxon>
        <taxon>Pentapetalae</taxon>
        <taxon>asterids</taxon>
        <taxon>Ericales</taxon>
        <taxon>Theaceae</taxon>
        <taxon>Camellia</taxon>
    </lineage>
</organism>
<dbReference type="EMBL" id="CM045761">
    <property type="protein sequence ID" value="KAI8013635.1"/>
    <property type="molecule type" value="Genomic_DNA"/>
</dbReference>